<feature type="transmembrane region" description="Helical" evidence="7">
    <location>
        <begin position="21"/>
        <end position="41"/>
    </location>
</feature>
<organism evidence="8 9">
    <name type="scientific">Zongyangia hominis</name>
    <dbReference type="NCBI Taxonomy" id="2763677"/>
    <lineage>
        <taxon>Bacteria</taxon>
        <taxon>Bacillati</taxon>
        <taxon>Bacillota</taxon>
        <taxon>Clostridia</taxon>
        <taxon>Eubacteriales</taxon>
        <taxon>Oscillospiraceae</taxon>
        <taxon>Zongyangia</taxon>
    </lineage>
</organism>
<evidence type="ECO:0000256" key="1">
    <source>
        <dbReference type="ARBA" id="ARBA00004127"/>
    </source>
</evidence>
<protein>
    <recommendedName>
        <fullName evidence="10">Electron transport complex protein RnfE</fullName>
    </recommendedName>
</protein>
<evidence type="ECO:0000256" key="6">
    <source>
        <dbReference type="ARBA" id="ARBA00023136"/>
    </source>
</evidence>
<keyword evidence="4" id="KW-1278">Translocase</keyword>
<evidence type="ECO:0000256" key="2">
    <source>
        <dbReference type="ARBA" id="ARBA00022448"/>
    </source>
</evidence>
<dbReference type="GO" id="GO:0005886">
    <property type="term" value="C:plasma membrane"/>
    <property type="evidence" value="ECO:0007669"/>
    <property type="project" value="TreeGrafter"/>
</dbReference>
<comment type="subcellular location">
    <subcellularLocation>
        <location evidence="1">Endomembrane system</location>
        <topology evidence="1">Multi-pass membrane protein</topology>
    </subcellularLocation>
</comment>
<feature type="transmembrane region" description="Helical" evidence="7">
    <location>
        <begin position="47"/>
        <end position="67"/>
    </location>
</feature>
<evidence type="ECO:0000313" key="9">
    <source>
        <dbReference type="Proteomes" id="UP000660861"/>
    </source>
</evidence>
<sequence>MGMLSYLKKNRNKMRLIEGMSYRNPILICGFALAPAIMITTSLKNSVAMTLAFLVVTLPTLVAASLIKSRLPQWLRTVLYALIASVFYIPALALVRQVHPLGVDLMGIYLPLVVINSVVLSRAERFARRNQPQWALIDGLCYTVGFGFVLCVLGVLRELIGAGSIWGVSLGLDQRTPAVLLPFAGFMLVAFLAAGAQFFNHLLRKRIYHRQSEEVK</sequence>
<feature type="transmembrane region" description="Helical" evidence="7">
    <location>
        <begin position="176"/>
        <end position="199"/>
    </location>
</feature>
<dbReference type="EMBL" id="JACRTC010000003">
    <property type="protein sequence ID" value="MBC8570424.1"/>
    <property type="molecule type" value="Genomic_DNA"/>
</dbReference>
<dbReference type="PIRSF" id="PIRSF006102">
    <property type="entry name" value="NQR_DE"/>
    <property type="match status" value="1"/>
</dbReference>
<accession>A0A926EDI2</accession>
<keyword evidence="2" id="KW-0813">Transport</keyword>
<gene>
    <name evidence="8" type="ORF">H8709_06220</name>
</gene>
<proteinExistence type="predicted"/>
<evidence type="ECO:0000256" key="3">
    <source>
        <dbReference type="ARBA" id="ARBA00022692"/>
    </source>
</evidence>
<feature type="transmembrane region" description="Helical" evidence="7">
    <location>
        <begin position="135"/>
        <end position="156"/>
    </location>
</feature>
<keyword evidence="5 7" id="KW-1133">Transmembrane helix</keyword>
<dbReference type="RefSeq" id="WP_262397520.1">
    <property type="nucleotide sequence ID" value="NZ_JACRTC010000003.1"/>
</dbReference>
<reference evidence="8" key="1">
    <citation type="submission" date="2020-08" db="EMBL/GenBank/DDBJ databases">
        <title>Genome public.</title>
        <authorList>
            <person name="Liu C."/>
            <person name="Sun Q."/>
        </authorList>
    </citation>
    <scope>NUCLEOTIDE SEQUENCE</scope>
    <source>
        <strain evidence="8">NSJ-54</strain>
    </source>
</reference>
<evidence type="ECO:0000256" key="4">
    <source>
        <dbReference type="ARBA" id="ARBA00022967"/>
    </source>
</evidence>
<name>A0A926EDI2_9FIRM</name>
<comment type="caution">
    <text evidence="8">The sequence shown here is derived from an EMBL/GenBank/DDBJ whole genome shotgun (WGS) entry which is preliminary data.</text>
</comment>
<evidence type="ECO:0000256" key="5">
    <source>
        <dbReference type="ARBA" id="ARBA00022989"/>
    </source>
</evidence>
<dbReference type="PANTHER" id="PTHR30586:SF1">
    <property type="entry name" value="NA(+)-TRANSLOCATING NADH-QUINONE REDUCTASE SUBUNIT D"/>
    <property type="match status" value="1"/>
</dbReference>
<evidence type="ECO:0000313" key="8">
    <source>
        <dbReference type="EMBL" id="MBC8570424.1"/>
    </source>
</evidence>
<keyword evidence="9" id="KW-1185">Reference proteome</keyword>
<feature type="transmembrane region" description="Helical" evidence="7">
    <location>
        <begin position="79"/>
        <end position="99"/>
    </location>
</feature>
<evidence type="ECO:0000256" key="7">
    <source>
        <dbReference type="SAM" id="Phobius"/>
    </source>
</evidence>
<dbReference type="GO" id="GO:0012505">
    <property type="term" value="C:endomembrane system"/>
    <property type="evidence" value="ECO:0007669"/>
    <property type="project" value="UniProtKB-SubCell"/>
</dbReference>
<dbReference type="InterPro" id="IPR003667">
    <property type="entry name" value="NqrDE/RnfAE"/>
</dbReference>
<evidence type="ECO:0008006" key="10">
    <source>
        <dbReference type="Google" id="ProtNLM"/>
    </source>
</evidence>
<feature type="transmembrane region" description="Helical" evidence="7">
    <location>
        <begin position="105"/>
        <end position="123"/>
    </location>
</feature>
<dbReference type="Pfam" id="PF02508">
    <property type="entry name" value="Rnf-Nqr"/>
    <property type="match status" value="1"/>
</dbReference>
<dbReference type="Proteomes" id="UP000660861">
    <property type="component" value="Unassembled WGS sequence"/>
</dbReference>
<dbReference type="PANTHER" id="PTHR30586">
    <property type="entry name" value="ELECTRON TRANSPORT COMPLEX PROTEIN RNFE"/>
    <property type="match status" value="1"/>
</dbReference>
<dbReference type="AlphaFoldDB" id="A0A926EDI2"/>
<keyword evidence="3 7" id="KW-0812">Transmembrane</keyword>
<keyword evidence="6 7" id="KW-0472">Membrane</keyword>